<feature type="region of interest" description="Disordered" evidence="1">
    <location>
        <begin position="133"/>
        <end position="172"/>
    </location>
</feature>
<name>A0A7W6FVV8_9HYPH</name>
<comment type="caution">
    <text evidence="2">The sequence shown here is derived from an EMBL/GenBank/DDBJ whole genome shotgun (WGS) entry which is preliminary data.</text>
</comment>
<dbReference type="Proteomes" id="UP000531216">
    <property type="component" value="Unassembled WGS sequence"/>
</dbReference>
<evidence type="ECO:0000313" key="2">
    <source>
        <dbReference type="EMBL" id="MBB3937679.1"/>
    </source>
</evidence>
<feature type="compositionally biased region" description="Basic and acidic residues" evidence="1">
    <location>
        <begin position="133"/>
        <end position="156"/>
    </location>
</feature>
<proteinExistence type="predicted"/>
<sequence>MTDKVTVKALRPFDNGDALKDELSEPFEVTRQRYADLKANGLVEAVGGFSRDEHSDVEAAISAANQRVSAANEAADRAVAEHEARAFAAGEAADRAISEHGTRVTSAGAAADDAILEHEARVTSAKAAADEAIAAHERRVSEAAEKASQIPDHKNGSEPPNKAAPKPSDKAK</sequence>
<evidence type="ECO:0000256" key="1">
    <source>
        <dbReference type="SAM" id="MobiDB-lite"/>
    </source>
</evidence>
<gene>
    <name evidence="2" type="ORF">GGR05_003847</name>
</gene>
<protein>
    <submittedName>
        <fullName evidence="2">Phage-related tail fiber protein</fullName>
    </submittedName>
</protein>
<evidence type="ECO:0000313" key="3">
    <source>
        <dbReference type="Proteomes" id="UP000531216"/>
    </source>
</evidence>
<dbReference type="OrthoDB" id="9940998at2"/>
<accession>A0A7W6FVV8</accession>
<dbReference type="EMBL" id="JACIDO010000011">
    <property type="protein sequence ID" value="MBB3937679.1"/>
    <property type="molecule type" value="Genomic_DNA"/>
</dbReference>
<keyword evidence="3" id="KW-1185">Reference proteome</keyword>
<reference evidence="2 3" key="1">
    <citation type="submission" date="2020-08" db="EMBL/GenBank/DDBJ databases">
        <title>Genomic Encyclopedia of Type Strains, Phase IV (KMG-IV): sequencing the most valuable type-strain genomes for metagenomic binning, comparative biology and taxonomic classification.</title>
        <authorList>
            <person name="Goeker M."/>
        </authorList>
    </citation>
    <scope>NUCLEOTIDE SEQUENCE [LARGE SCALE GENOMIC DNA]</scope>
    <source>
        <strain evidence="2 3">DSM 25024</strain>
    </source>
</reference>
<organism evidence="2 3">
    <name type="scientific">Aureimonas phyllosphaerae</name>
    <dbReference type="NCBI Taxonomy" id="1166078"/>
    <lineage>
        <taxon>Bacteria</taxon>
        <taxon>Pseudomonadati</taxon>
        <taxon>Pseudomonadota</taxon>
        <taxon>Alphaproteobacteria</taxon>
        <taxon>Hyphomicrobiales</taxon>
        <taxon>Aurantimonadaceae</taxon>
        <taxon>Aureimonas</taxon>
    </lineage>
</organism>
<dbReference type="RefSeq" id="WP_090964633.1">
    <property type="nucleotide sequence ID" value="NZ_FOOA01000014.1"/>
</dbReference>
<dbReference type="AlphaFoldDB" id="A0A7W6FVV8"/>